<evidence type="ECO:0000313" key="2">
    <source>
        <dbReference type="EMBL" id="KRX89599.1"/>
    </source>
</evidence>
<dbReference type="Proteomes" id="UP000054815">
    <property type="component" value="Unassembled WGS sequence"/>
</dbReference>
<reference evidence="2 3" key="1">
    <citation type="submission" date="2015-01" db="EMBL/GenBank/DDBJ databases">
        <title>Evolution of Trichinella species and genotypes.</title>
        <authorList>
            <person name="Korhonen P.K."/>
            <person name="Edoardo P."/>
            <person name="Giuseppe L.R."/>
            <person name="Gasser R.B."/>
        </authorList>
    </citation>
    <scope>NUCLEOTIDE SEQUENCE [LARGE SCALE GENOMIC DNA]</scope>
    <source>
        <strain evidence="2">ISS141</strain>
    </source>
</reference>
<dbReference type="EMBL" id="JYDU01000192">
    <property type="protein sequence ID" value="KRX89599.1"/>
    <property type="molecule type" value="Genomic_DNA"/>
</dbReference>
<accession>A0A0V0XNS0</accession>
<organism evidence="2 3">
    <name type="scientific">Trichinella pseudospiralis</name>
    <name type="common">Parasitic roundworm</name>
    <dbReference type="NCBI Taxonomy" id="6337"/>
    <lineage>
        <taxon>Eukaryota</taxon>
        <taxon>Metazoa</taxon>
        <taxon>Ecdysozoa</taxon>
        <taxon>Nematoda</taxon>
        <taxon>Enoplea</taxon>
        <taxon>Dorylaimia</taxon>
        <taxon>Trichinellida</taxon>
        <taxon>Trichinellidae</taxon>
        <taxon>Trichinella</taxon>
    </lineage>
</organism>
<name>A0A0V0XNS0_TRIPS</name>
<proteinExistence type="predicted"/>
<protein>
    <submittedName>
        <fullName evidence="2">Uncharacterized protein</fullName>
    </submittedName>
</protein>
<feature type="region of interest" description="Disordered" evidence="1">
    <location>
        <begin position="80"/>
        <end position="114"/>
    </location>
</feature>
<gene>
    <name evidence="2" type="ORF">T4E_3661</name>
</gene>
<comment type="caution">
    <text evidence="2">The sequence shown here is derived from an EMBL/GenBank/DDBJ whole genome shotgun (WGS) entry which is preliminary data.</text>
</comment>
<evidence type="ECO:0000256" key="1">
    <source>
        <dbReference type="SAM" id="MobiDB-lite"/>
    </source>
</evidence>
<feature type="compositionally biased region" description="Basic and acidic residues" evidence="1">
    <location>
        <begin position="83"/>
        <end position="96"/>
    </location>
</feature>
<dbReference type="AlphaFoldDB" id="A0A0V0XNS0"/>
<sequence length="114" mass="13073">MANDHLSQTSYSEVITQLPAVLMYLIFTISDSTRKRVLAVSYTHLDTAYSVPCKNKKNKNRPMPGRFHRNWSLVKVSVVGNEGRNDEEKKPWIEHKKQNKTKNTNPGHSKTHPA</sequence>
<evidence type="ECO:0000313" key="3">
    <source>
        <dbReference type="Proteomes" id="UP000054815"/>
    </source>
</evidence>